<gene>
    <name evidence="1" type="ORF">FDENT_13112</name>
</gene>
<name>A0A8H5T7B4_9HYPO</name>
<evidence type="ECO:0000313" key="1">
    <source>
        <dbReference type="EMBL" id="KAF5663502.1"/>
    </source>
</evidence>
<evidence type="ECO:0000313" key="2">
    <source>
        <dbReference type="Proteomes" id="UP000562682"/>
    </source>
</evidence>
<dbReference type="AlphaFoldDB" id="A0A8H5T7B4"/>
<keyword evidence="2" id="KW-1185">Reference proteome</keyword>
<sequence length="85" mass="9574">MIFSVRLVENIAEVESHDLGCEKYRAGESGQKDPVGLTSSEYLVLNFWSNYLGTAEVIFLTELAHTICEERGRTGPYPRDDLDYG</sequence>
<dbReference type="Proteomes" id="UP000562682">
    <property type="component" value="Unassembled WGS sequence"/>
</dbReference>
<reference evidence="1 2" key="1">
    <citation type="submission" date="2020-05" db="EMBL/GenBank/DDBJ databases">
        <title>Identification and distribution of gene clusters putatively required for synthesis of sphingolipid metabolism inhibitors in phylogenetically diverse species of the filamentous fungus Fusarium.</title>
        <authorList>
            <person name="Kim H.-S."/>
            <person name="Busman M."/>
            <person name="Brown D.W."/>
            <person name="Divon H."/>
            <person name="Uhlig S."/>
            <person name="Proctor R.H."/>
        </authorList>
    </citation>
    <scope>NUCLEOTIDE SEQUENCE [LARGE SCALE GENOMIC DNA]</scope>
    <source>
        <strain evidence="1 2">NRRL 25311</strain>
    </source>
</reference>
<protein>
    <submittedName>
        <fullName evidence="1">Uncharacterized protein</fullName>
    </submittedName>
</protein>
<comment type="caution">
    <text evidence="1">The sequence shown here is derived from an EMBL/GenBank/DDBJ whole genome shotgun (WGS) entry which is preliminary data.</text>
</comment>
<proteinExistence type="predicted"/>
<accession>A0A8H5T7B4</accession>
<dbReference type="EMBL" id="JAAOAK010000487">
    <property type="protein sequence ID" value="KAF5663502.1"/>
    <property type="molecule type" value="Genomic_DNA"/>
</dbReference>
<organism evidence="1 2">
    <name type="scientific">Fusarium denticulatum</name>
    <dbReference type="NCBI Taxonomy" id="48507"/>
    <lineage>
        <taxon>Eukaryota</taxon>
        <taxon>Fungi</taxon>
        <taxon>Dikarya</taxon>
        <taxon>Ascomycota</taxon>
        <taxon>Pezizomycotina</taxon>
        <taxon>Sordariomycetes</taxon>
        <taxon>Hypocreomycetidae</taxon>
        <taxon>Hypocreales</taxon>
        <taxon>Nectriaceae</taxon>
        <taxon>Fusarium</taxon>
        <taxon>Fusarium fujikuroi species complex</taxon>
    </lineage>
</organism>